<accession>A0A6V7PU97</accession>
<keyword evidence="1" id="KW-1133">Transmembrane helix</keyword>
<keyword evidence="1" id="KW-0472">Membrane</keyword>
<dbReference type="AlphaFoldDB" id="A0A6V7PU97"/>
<gene>
    <name evidence="2" type="ORF">CB5_LOCUS17357</name>
</gene>
<dbReference type="PANTHER" id="PTHR34967">
    <property type="entry name" value="OS02G0257200 PROTEIN"/>
    <property type="match status" value="1"/>
</dbReference>
<dbReference type="EMBL" id="LR862152">
    <property type="protein sequence ID" value="CAD1834146.1"/>
    <property type="molecule type" value="Genomic_DNA"/>
</dbReference>
<protein>
    <submittedName>
        <fullName evidence="2">Uncharacterized protein</fullName>
    </submittedName>
</protein>
<evidence type="ECO:0000313" key="2">
    <source>
        <dbReference type="EMBL" id="CAD1834146.1"/>
    </source>
</evidence>
<sequence length="122" mass="13693">MVKLVTARESRAYGPRGARNRWEYINAGVYVFASLLLLAGFAAQLPLLAREAEAASSGWWWRSWRWRSRRRRARTTSPRTLPGSTAASGSCASTCSWGSSSLQCRRCASWDRSLASSECCYY</sequence>
<feature type="transmembrane region" description="Helical" evidence="1">
    <location>
        <begin position="29"/>
        <end position="49"/>
    </location>
</feature>
<organism evidence="2">
    <name type="scientific">Ananas comosus var. bracteatus</name>
    <name type="common">red pineapple</name>
    <dbReference type="NCBI Taxonomy" id="296719"/>
    <lineage>
        <taxon>Eukaryota</taxon>
        <taxon>Viridiplantae</taxon>
        <taxon>Streptophyta</taxon>
        <taxon>Embryophyta</taxon>
        <taxon>Tracheophyta</taxon>
        <taxon>Spermatophyta</taxon>
        <taxon>Magnoliopsida</taxon>
        <taxon>Liliopsida</taxon>
        <taxon>Poales</taxon>
        <taxon>Bromeliaceae</taxon>
        <taxon>Bromelioideae</taxon>
        <taxon>Ananas</taxon>
    </lineage>
</organism>
<name>A0A6V7PU97_ANACO</name>
<reference evidence="2" key="1">
    <citation type="submission" date="2020-07" db="EMBL/GenBank/DDBJ databases">
        <authorList>
            <person name="Lin J."/>
        </authorList>
    </citation>
    <scope>NUCLEOTIDE SEQUENCE</scope>
</reference>
<proteinExistence type="predicted"/>
<keyword evidence="1" id="KW-0812">Transmembrane</keyword>
<evidence type="ECO:0000256" key="1">
    <source>
        <dbReference type="SAM" id="Phobius"/>
    </source>
</evidence>
<dbReference type="PANTHER" id="PTHR34967:SF1">
    <property type="entry name" value="OS02G0257200 PROTEIN"/>
    <property type="match status" value="1"/>
</dbReference>